<name>A0A5D3F9E8_9ACTN</name>
<dbReference type="Pfam" id="PF13424">
    <property type="entry name" value="TPR_12"/>
    <property type="match status" value="1"/>
</dbReference>
<dbReference type="EMBL" id="VSRQ01000008">
    <property type="protein sequence ID" value="TYK44588.1"/>
    <property type="molecule type" value="Genomic_DNA"/>
</dbReference>
<protein>
    <submittedName>
        <fullName evidence="2">AAA family ATPase</fullName>
    </submittedName>
</protein>
<dbReference type="Gene3D" id="3.40.50.300">
    <property type="entry name" value="P-loop containing nucleotide triphosphate hydrolases"/>
    <property type="match status" value="1"/>
</dbReference>
<dbReference type="InterPro" id="IPR003593">
    <property type="entry name" value="AAA+_ATPase"/>
</dbReference>
<feature type="domain" description="AAA+ ATPase" evidence="1">
    <location>
        <begin position="201"/>
        <end position="351"/>
    </location>
</feature>
<dbReference type="GO" id="GO:0016887">
    <property type="term" value="F:ATP hydrolysis activity"/>
    <property type="evidence" value="ECO:0007669"/>
    <property type="project" value="InterPro"/>
</dbReference>
<gene>
    <name evidence="2" type="ORF">FXF68_34640</name>
</gene>
<dbReference type="InterPro" id="IPR049945">
    <property type="entry name" value="AAA_22"/>
</dbReference>
<dbReference type="InterPro" id="IPR019734">
    <property type="entry name" value="TPR_rpt"/>
</dbReference>
<dbReference type="SUPFAM" id="SSF52540">
    <property type="entry name" value="P-loop containing nucleoside triphosphate hydrolases"/>
    <property type="match status" value="1"/>
</dbReference>
<evidence type="ECO:0000259" key="1">
    <source>
        <dbReference type="SMART" id="SM00382"/>
    </source>
</evidence>
<reference evidence="2 3" key="1">
    <citation type="submission" date="2019-08" db="EMBL/GenBank/DDBJ databases">
        <title>Actinomadura sp. nov. CYP1-5 isolated from mountain soil.</title>
        <authorList>
            <person name="Songsumanus A."/>
            <person name="Kuncharoen N."/>
            <person name="Kudo T."/>
            <person name="Yuki M."/>
            <person name="Igarashi Y."/>
            <person name="Tanasupawat S."/>
        </authorList>
    </citation>
    <scope>NUCLEOTIDE SEQUENCE [LARGE SCALE GENOMIC DNA]</scope>
    <source>
        <strain evidence="2 3">CYP1-5</strain>
    </source>
</reference>
<dbReference type="InterPro" id="IPR011990">
    <property type="entry name" value="TPR-like_helical_dom_sf"/>
</dbReference>
<dbReference type="PANTHER" id="PTHR47691">
    <property type="entry name" value="REGULATOR-RELATED"/>
    <property type="match status" value="1"/>
</dbReference>
<dbReference type="RefSeq" id="WP_148766821.1">
    <property type="nucleotide sequence ID" value="NZ_VSRQ01000008.1"/>
</dbReference>
<evidence type="ECO:0000313" key="3">
    <source>
        <dbReference type="Proteomes" id="UP000323505"/>
    </source>
</evidence>
<organism evidence="2 3">
    <name type="scientific">Actinomadura decatromicini</name>
    <dbReference type="NCBI Taxonomy" id="2604572"/>
    <lineage>
        <taxon>Bacteria</taxon>
        <taxon>Bacillati</taxon>
        <taxon>Actinomycetota</taxon>
        <taxon>Actinomycetes</taxon>
        <taxon>Streptosporangiales</taxon>
        <taxon>Thermomonosporaceae</taxon>
        <taxon>Actinomadura</taxon>
    </lineage>
</organism>
<sequence>MDVDIIALNPPTVGMLRMALATNKFDIVHIAMHATGEHLEFEADNGLMVRLPYDRFARLFRQCSDLLLVLNGCATEKLADSIARSAAGVTVISAAGDIPRASARAVLVDIYRMLFAGMSPERAVSEASTELSGLAPESEPALRVRGRATEEAIFKIESGVASPNFLACSPHNSFPALHHQFFDRETEAIKIYDILFGERSHSPFVAITGVTGFGKTALAQTLASRYNWRFPDGIGYFRPGGEPVYQGVARALGWELTQGPDAVLAAQVSRRLSASRCLLVLDNLESASEETLQELRALFTAWNTSVGGRAILISQEYPQEFKEMIGPNRVNVGSLPVSASSDLMIGLLGGRERAQQLLGDEIALVAELCFMHPRTLVSAGSVLDIGQSWSTLKEDLQRNHLRGPVQINSEVLGQIISKLEKKQPLVMDFIAAWSMFEDRCREKTWRSLVAQAAGADEAARALYSQVLNELHGAAIIGRYDLAGEVHCVMHPLVVSHLRLHHDRLSDEKARSLIRGHLDIQKKVSSEFDGYPGDELGNIRRTLRLAEDLQMWREIISYCVEVVGDADLPLLRRGPWKVAKELLDIGESAAAMVPDGAPARLRLLLRRGLVRYRLAEFDQAASDYELALEAARALNRPRDQLTALLGKGQVLYRCGDFDGSEAAYRAGRQLAEESASELRHALADIDHQLGKVLYRRGDLAAARLLFEYARTVREARGADRDLAKTIHELARIEHADGNIDTARDLYSQALAIERLVGDPVMEQATLFQLAKLAVEQHDLVSAERLFTESRQISEGLVDLVWIAHAQYGRAVLAAARGAREEAGTHALEAVNLARQLNIGLAKEIVGWAVQEKIPMRPAADQ</sequence>
<dbReference type="SMART" id="SM00382">
    <property type="entry name" value="AAA"/>
    <property type="match status" value="1"/>
</dbReference>
<dbReference type="AlphaFoldDB" id="A0A5D3F9E8"/>
<proteinExistence type="predicted"/>
<keyword evidence="3" id="KW-1185">Reference proteome</keyword>
<dbReference type="InterPro" id="IPR027417">
    <property type="entry name" value="P-loop_NTPase"/>
</dbReference>
<accession>A0A5D3F9E8</accession>
<evidence type="ECO:0000313" key="2">
    <source>
        <dbReference type="EMBL" id="TYK44588.1"/>
    </source>
</evidence>
<dbReference type="PANTHER" id="PTHR47691:SF3">
    <property type="entry name" value="HTH-TYPE TRANSCRIPTIONAL REGULATOR RV0890C-RELATED"/>
    <property type="match status" value="1"/>
</dbReference>
<dbReference type="SUPFAM" id="SSF48452">
    <property type="entry name" value="TPR-like"/>
    <property type="match status" value="1"/>
</dbReference>
<dbReference type="Proteomes" id="UP000323505">
    <property type="component" value="Unassembled WGS sequence"/>
</dbReference>
<dbReference type="Pfam" id="PF13401">
    <property type="entry name" value="AAA_22"/>
    <property type="match status" value="1"/>
</dbReference>
<comment type="caution">
    <text evidence="2">The sequence shown here is derived from an EMBL/GenBank/DDBJ whole genome shotgun (WGS) entry which is preliminary data.</text>
</comment>
<dbReference type="SMART" id="SM00028">
    <property type="entry name" value="TPR"/>
    <property type="match status" value="4"/>
</dbReference>
<dbReference type="Gene3D" id="1.25.40.10">
    <property type="entry name" value="Tetratricopeptide repeat domain"/>
    <property type="match status" value="2"/>
</dbReference>